<evidence type="ECO:0000256" key="10">
    <source>
        <dbReference type="SAM" id="Coils"/>
    </source>
</evidence>
<dbReference type="EMBL" id="JAWDJX010000029">
    <property type="protein sequence ID" value="KAK3050876.1"/>
    <property type="molecule type" value="Genomic_DNA"/>
</dbReference>
<sequence length="605" mass="67066">MPGLRKLFVSFRKGSSEDVDDGQQSRLRKKNDVVPGKNTNIDDSQKSLATNEAVLDPEEPSPDDASDFEDAVEHFEAELIASALRPRPHSEHTISRPSSGDNGAVLVSKHGLTVNTAAAASRSIFGSSREHISPIPRPVFDTRDSVSSISNIPVSQVSSVDNAYINGTEASSPITAQSSYDEQNPVGLLPPPEGSKVQGKKRLIPIRELDWSKLAENEASGIAKAYGASSSLYSASVVSPRATQTSHSAIADWKANHPDDVLQGAATLRLPHKQSMVNNWLNKQDFSDELLDFEAEEAAERQEQALMDELKLLRAQEVAKQVELQRIQAEKLEEAARLRLEEERLATEELIRKLEEAEQVRLAAALAEARARMRDCVVCGDSKGPFDFSARTPALRCEHPPQTCTECVQSWMASEFETKGCDGIKCPECAETLEHHEVQAAASAETFAAYDRLAMRNALGASEEFAWCLKPDCGSGQMNIDNNAFMDCASCGYKQCLTHKVAWHTGETCAQYEYRTSGEKARDEERQTEEMLDSISKKCPNVKCGWRIQKTDGCEHMTCKKCKHEFCWLCLCSHSEIKRVGNTAHKEDCKFHSDNLKVSWPFNYH</sequence>
<feature type="compositionally biased region" description="Polar residues" evidence="11">
    <location>
        <begin position="37"/>
        <end position="50"/>
    </location>
</feature>
<dbReference type="GO" id="GO:0008270">
    <property type="term" value="F:zinc ion binding"/>
    <property type="evidence" value="ECO:0007669"/>
    <property type="project" value="UniProtKB-KW"/>
</dbReference>
<name>A0AAJ0DBW8_9PEZI</name>
<evidence type="ECO:0000256" key="1">
    <source>
        <dbReference type="ARBA" id="ARBA00001798"/>
    </source>
</evidence>
<evidence type="ECO:0000259" key="13">
    <source>
        <dbReference type="PROSITE" id="PS51873"/>
    </source>
</evidence>
<evidence type="ECO:0000313" key="14">
    <source>
        <dbReference type="EMBL" id="KAK3050876.1"/>
    </source>
</evidence>
<feature type="region of interest" description="Disordered" evidence="11">
    <location>
        <begin position="13"/>
        <end position="69"/>
    </location>
</feature>
<dbReference type="Gene3D" id="1.20.120.1750">
    <property type="match status" value="1"/>
</dbReference>
<dbReference type="InterPro" id="IPR001841">
    <property type="entry name" value="Znf_RING"/>
</dbReference>
<keyword evidence="8" id="KW-0862">Zinc</keyword>
<dbReference type="InterPro" id="IPR013083">
    <property type="entry name" value="Znf_RING/FYVE/PHD"/>
</dbReference>
<evidence type="ECO:0000259" key="12">
    <source>
        <dbReference type="PROSITE" id="PS50089"/>
    </source>
</evidence>
<accession>A0AAJ0DBW8</accession>
<comment type="catalytic activity">
    <reaction evidence="1">
        <text>[E2 ubiquitin-conjugating enzyme]-S-ubiquitinyl-L-cysteine + [acceptor protein]-L-lysine = [E2 ubiquitin-conjugating enzyme]-L-cysteine + [acceptor protein]-N(6)-ubiquitinyl-L-lysine.</text>
        <dbReference type="EC" id="2.3.2.31"/>
    </reaction>
</comment>
<dbReference type="PROSITE" id="PS50089">
    <property type="entry name" value="ZF_RING_2"/>
    <property type="match status" value="1"/>
</dbReference>
<evidence type="ECO:0000256" key="11">
    <source>
        <dbReference type="SAM" id="MobiDB-lite"/>
    </source>
</evidence>
<proteinExistence type="predicted"/>
<feature type="compositionally biased region" description="Acidic residues" evidence="11">
    <location>
        <begin position="55"/>
        <end position="69"/>
    </location>
</feature>
<reference evidence="14" key="1">
    <citation type="submission" date="2023-04" db="EMBL/GenBank/DDBJ databases">
        <title>Black Yeasts Isolated from many extreme environments.</title>
        <authorList>
            <person name="Coleine C."/>
            <person name="Stajich J.E."/>
            <person name="Selbmann L."/>
        </authorList>
    </citation>
    <scope>NUCLEOTIDE SEQUENCE</scope>
    <source>
        <strain evidence="14">CCFEE 5312</strain>
    </source>
</reference>
<feature type="coiled-coil region" evidence="10">
    <location>
        <begin position="296"/>
        <end position="360"/>
    </location>
</feature>
<evidence type="ECO:0000256" key="2">
    <source>
        <dbReference type="ARBA" id="ARBA00012251"/>
    </source>
</evidence>
<keyword evidence="15" id="KW-1185">Reference proteome</keyword>
<dbReference type="Gene3D" id="3.30.40.10">
    <property type="entry name" value="Zinc/RING finger domain, C3HC4 (zinc finger)"/>
    <property type="match status" value="1"/>
</dbReference>
<evidence type="ECO:0000256" key="9">
    <source>
        <dbReference type="PROSITE-ProRule" id="PRU00175"/>
    </source>
</evidence>
<protein>
    <recommendedName>
        <fullName evidence="2">RBR-type E3 ubiquitin transferase</fullName>
        <ecNumber evidence="2">2.3.2.31</ecNumber>
    </recommendedName>
</protein>
<dbReference type="GO" id="GO:0016567">
    <property type="term" value="P:protein ubiquitination"/>
    <property type="evidence" value="ECO:0007669"/>
    <property type="project" value="InterPro"/>
</dbReference>
<evidence type="ECO:0000256" key="6">
    <source>
        <dbReference type="ARBA" id="ARBA00022771"/>
    </source>
</evidence>
<dbReference type="PROSITE" id="PS51873">
    <property type="entry name" value="TRIAD"/>
    <property type="match status" value="1"/>
</dbReference>
<dbReference type="CDD" id="cd22249">
    <property type="entry name" value="UDM1_RNF168_RNF169-like"/>
    <property type="match status" value="1"/>
</dbReference>
<evidence type="ECO:0000256" key="8">
    <source>
        <dbReference type="ARBA" id="ARBA00022833"/>
    </source>
</evidence>
<gene>
    <name evidence="14" type="ORF">LTR09_007954</name>
</gene>
<keyword evidence="4" id="KW-0479">Metal-binding</keyword>
<dbReference type="InterPro" id="IPR044066">
    <property type="entry name" value="TRIAD_supradom"/>
</dbReference>
<dbReference type="SMART" id="SM00647">
    <property type="entry name" value="IBR"/>
    <property type="match status" value="2"/>
</dbReference>
<dbReference type="PANTHER" id="PTHR11685">
    <property type="entry name" value="RBR FAMILY RING FINGER AND IBR DOMAIN-CONTAINING"/>
    <property type="match status" value="1"/>
</dbReference>
<dbReference type="Pfam" id="PF01485">
    <property type="entry name" value="IBR"/>
    <property type="match status" value="1"/>
</dbReference>
<evidence type="ECO:0000256" key="4">
    <source>
        <dbReference type="ARBA" id="ARBA00022723"/>
    </source>
</evidence>
<dbReference type="Proteomes" id="UP001271007">
    <property type="component" value="Unassembled WGS sequence"/>
</dbReference>
<evidence type="ECO:0000256" key="7">
    <source>
        <dbReference type="ARBA" id="ARBA00022786"/>
    </source>
</evidence>
<keyword evidence="6 9" id="KW-0863">Zinc-finger</keyword>
<keyword evidence="5" id="KW-0677">Repeat</keyword>
<dbReference type="Pfam" id="PF22191">
    <property type="entry name" value="IBR_1"/>
    <property type="match status" value="1"/>
</dbReference>
<keyword evidence="10" id="KW-0175">Coiled coil</keyword>
<evidence type="ECO:0000256" key="3">
    <source>
        <dbReference type="ARBA" id="ARBA00022679"/>
    </source>
</evidence>
<dbReference type="CDD" id="cd20335">
    <property type="entry name" value="BRcat_RBR"/>
    <property type="match status" value="1"/>
</dbReference>
<evidence type="ECO:0000313" key="15">
    <source>
        <dbReference type="Proteomes" id="UP001271007"/>
    </source>
</evidence>
<feature type="domain" description="RING-type" evidence="12">
    <location>
        <begin position="376"/>
        <end position="429"/>
    </location>
</feature>
<evidence type="ECO:0000256" key="5">
    <source>
        <dbReference type="ARBA" id="ARBA00022737"/>
    </source>
</evidence>
<dbReference type="EC" id="2.3.2.31" evidence="2"/>
<dbReference type="InterPro" id="IPR031127">
    <property type="entry name" value="E3_UB_ligase_RBR"/>
</dbReference>
<keyword evidence="7" id="KW-0833">Ubl conjugation pathway</keyword>
<feature type="domain" description="RING-type" evidence="13">
    <location>
        <begin position="372"/>
        <end position="598"/>
    </location>
</feature>
<keyword evidence="3" id="KW-0808">Transferase</keyword>
<dbReference type="SUPFAM" id="SSF57850">
    <property type="entry name" value="RING/U-box"/>
    <property type="match status" value="3"/>
</dbReference>
<comment type="caution">
    <text evidence="14">The sequence shown here is derived from an EMBL/GenBank/DDBJ whole genome shotgun (WGS) entry which is preliminary data.</text>
</comment>
<organism evidence="14 15">
    <name type="scientific">Extremus antarcticus</name>
    <dbReference type="NCBI Taxonomy" id="702011"/>
    <lineage>
        <taxon>Eukaryota</taxon>
        <taxon>Fungi</taxon>
        <taxon>Dikarya</taxon>
        <taxon>Ascomycota</taxon>
        <taxon>Pezizomycotina</taxon>
        <taxon>Dothideomycetes</taxon>
        <taxon>Dothideomycetidae</taxon>
        <taxon>Mycosphaerellales</taxon>
        <taxon>Extremaceae</taxon>
        <taxon>Extremus</taxon>
    </lineage>
</organism>
<dbReference type="GO" id="GO:0061630">
    <property type="term" value="F:ubiquitin protein ligase activity"/>
    <property type="evidence" value="ECO:0007669"/>
    <property type="project" value="UniProtKB-EC"/>
</dbReference>
<dbReference type="AlphaFoldDB" id="A0AAJ0DBW8"/>
<dbReference type="InterPro" id="IPR002867">
    <property type="entry name" value="IBR_dom"/>
</dbReference>